<dbReference type="Pfam" id="PF07690">
    <property type="entry name" value="MFS_1"/>
    <property type="match status" value="1"/>
</dbReference>
<dbReference type="InterPro" id="IPR020846">
    <property type="entry name" value="MFS_dom"/>
</dbReference>
<feature type="transmembrane region" description="Helical" evidence="5">
    <location>
        <begin position="60"/>
        <end position="81"/>
    </location>
</feature>
<dbReference type="InterPro" id="IPR036259">
    <property type="entry name" value="MFS_trans_sf"/>
</dbReference>
<dbReference type="STRING" id="76021.BS329_32845"/>
<feature type="transmembrane region" description="Helical" evidence="5">
    <location>
        <begin position="112"/>
        <end position="135"/>
    </location>
</feature>
<feature type="transmembrane region" description="Helical" evidence="5">
    <location>
        <begin position="19"/>
        <end position="40"/>
    </location>
</feature>
<keyword evidence="3 5" id="KW-1133">Transmembrane helix</keyword>
<sequence>MYVPTPTQHDPRPDAGPPWWLLIGPGFAALIGLFLLTVVYRFDGRATLQIELGMSNQAMLLSGLVAYLIAAAIAFPAGLVLGARFPTALTVPALCLMLLGVVLVAFTPDSVLFLVGRALNGLGAGAAIGVTVALIRRLRTGRGAAAGVTAGLGVVALATAPLLGGLVSDALGFRVVYVVAAVFVFVALVVAGILGIVTLAKAKPAARPMPYGAPYPPQGPPHA</sequence>
<keyword evidence="2 5" id="KW-0812">Transmembrane</keyword>
<dbReference type="Proteomes" id="UP000187486">
    <property type="component" value="Unassembled WGS sequence"/>
</dbReference>
<evidence type="ECO:0000256" key="5">
    <source>
        <dbReference type="SAM" id="Phobius"/>
    </source>
</evidence>
<comment type="caution">
    <text evidence="7">The sequence shown here is derived from an EMBL/GenBank/DDBJ whole genome shotgun (WGS) entry which is preliminary data.</text>
</comment>
<dbReference type="PROSITE" id="PS50850">
    <property type="entry name" value="MFS"/>
    <property type="match status" value="1"/>
</dbReference>
<evidence type="ECO:0000256" key="4">
    <source>
        <dbReference type="ARBA" id="ARBA00023136"/>
    </source>
</evidence>
<dbReference type="GO" id="GO:0005886">
    <property type="term" value="C:plasma membrane"/>
    <property type="evidence" value="ECO:0007669"/>
    <property type="project" value="UniProtKB-SubCell"/>
</dbReference>
<gene>
    <name evidence="7" type="ORF">BS329_32845</name>
</gene>
<feature type="transmembrane region" description="Helical" evidence="5">
    <location>
        <begin position="88"/>
        <end position="106"/>
    </location>
</feature>
<keyword evidence="8" id="KW-1185">Reference proteome</keyword>
<keyword evidence="4 5" id="KW-0472">Membrane</keyword>
<reference evidence="7 8" key="1">
    <citation type="submission" date="2016-01" db="EMBL/GenBank/DDBJ databases">
        <title>Amycolatopsis coloradensis genome sequencing and assembly.</title>
        <authorList>
            <person name="Mayilraj S."/>
        </authorList>
    </citation>
    <scope>NUCLEOTIDE SEQUENCE [LARGE SCALE GENOMIC DNA]</scope>
    <source>
        <strain evidence="7 8">DSM 44225</strain>
    </source>
</reference>
<accession>A0A1R0KIF4</accession>
<evidence type="ECO:0000313" key="8">
    <source>
        <dbReference type="Proteomes" id="UP000187486"/>
    </source>
</evidence>
<comment type="subcellular location">
    <subcellularLocation>
        <location evidence="1">Cell membrane</location>
        <topology evidence="1">Multi-pass membrane protein</topology>
    </subcellularLocation>
</comment>
<dbReference type="SUPFAM" id="SSF103473">
    <property type="entry name" value="MFS general substrate transporter"/>
    <property type="match status" value="1"/>
</dbReference>
<evidence type="ECO:0000256" key="2">
    <source>
        <dbReference type="ARBA" id="ARBA00022692"/>
    </source>
</evidence>
<protein>
    <submittedName>
        <fullName evidence="7">Multidrug transporter</fullName>
    </submittedName>
</protein>
<feature type="transmembrane region" description="Helical" evidence="5">
    <location>
        <begin position="144"/>
        <end position="163"/>
    </location>
</feature>
<feature type="transmembrane region" description="Helical" evidence="5">
    <location>
        <begin position="175"/>
        <end position="200"/>
    </location>
</feature>
<dbReference type="AlphaFoldDB" id="A0A1R0KIF4"/>
<dbReference type="InterPro" id="IPR011701">
    <property type="entry name" value="MFS"/>
</dbReference>
<dbReference type="EMBL" id="MQUQ01000020">
    <property type="protein sequence ID" value="OLZ45509.1"/>
    <property type="molecule type" value="Genomic_DNA"/>
</dbReference>
<dbReference type="GO" id="GO:0022857">
    <property type="term" value="F:transmembrane transporter activity"/>
    <property type="evidence" value="ECO:0007669"/>
    <property type="project" value="InterPro"/>
</dbReference>
<evidence type="ECO:0000256" key="3">
    <source>
        <dbReference type="ARBA" id="ARBA00022989"/>
    </source>
</evidence>
<evidence type="ECO:0000256" key="1">
    <source>
        <dbReference type="ARBA" id="ARBA00004651"/>
    </source>
</evidence>
<evidence type="ECO:0000259" key="6">
    <source>
        <dbReference type="PROSITE" id="PS50850"/>
    </source>
</evidence>
<feature type="domain" description="Major facilitator superfamily (MFS) profile" evidence="6">
    <location>
        <begin position="1"/>
        <end position="223"/>
    </location>
</feature>
<organism evidence="7 8">
    <name type="scientific">Amycolatopsis coloradensis</name>
    <dbReference type="NCBI Taxonomy" id="76021"/>
    <lineage>
        <taxon>Bacteria</taxon>
        <taxon>Bacillati</taxon>
        <taxon>Actinomycetota</taxon>
        <taxon>Actinomycetes</taxon>
        <taxon>Pseudonocardiales</taxon>
        <taxon>Pseudonocardiaceae</taxon>
        <taxon>Amycolatopsis</taxon>
    </lineage>
</organism>
<name>A0A1R0KIF4_9PSEU</name>
<evidence type="ECO:0000313" key="7">
    <source>
        <dbReference type="EMBL" id="OLZ45509.1"/>
    </source>
</evidence>
<dbReference type="OrthoDB" id="4559127at2"/>
<proteinExistence type="predicted"/>
<dbReference type="Gene3D" id="1.20.1720.10">
    <property type="entry name" value="Multidrug resistance protein D"/>
    <property type="match status" value="1"/>
</dbReference>
<dbReference type="RefSeq" id="WP_076166605.1">
    <property type="nucleotide sequence ID" value="NZ_JBEZVB010000025.1"/>
</dbReference>